<evidence type="ECO:0000313" key="3">
    <source>
        <dbReference type="EMBL" id="PQJ13060.1"/>
    </source>
</evidence>
<name>A0A2S7T1I2_9BACT</name>
<keyword evidence="2" id="KW-0472">Membrane</keyword>
<evidence type="ECO:0000256" key="2">
    <source>
        <dbReference type="SAM" id="Phobius"/>
    </source>
</evidence>
<feature type="transmembrane region" description="Helical" evidence="2">
    <location>
        <begin position="12"/>
        <end position="29"/>
    </location>
</feature>
<feature type="compositionally biased region" description="Basic and acidic residues" evidence="1">
    <location>
        <begin position="45"/>
        <end position="56"/>
    </location>
</feature>
<feature type="region of interest" description="Disordered" evidence="1">
    <location>
        <begin position="43"/>
        <end position="72"/>
    </location>
</feature>
<proteinExistence type="predicted"/>
<keyword evidence="4" id="KW-1185">Reference proteome</keyword>
<keyword evidence="2" id="KW-1133">Transmembrane helix</keyword>
<evidence type="ECO:0000313" key="4">
    <source>
        <dbReference type="Proteomes" id="UP000239872"/>
    </source>
</evidence>
<keyword evidence="2" id="KW-0812">Transmembrane</keyword>
<protein>
    <submittedName>
        <fullName evidence="3">Uncharacterized protein</fullName>
    </submittedName>
</protein>
<dbReference type="EMBL" id="PPSL01000001">
    <property type="protein sequence ID" value="PQJ13060.1"/>
    <property type="molecule type" value="Genomic_DNA"/>
</dbReference>
<dbReference type="Proteomes" id="UP000239872">
    <property type="component" value="Unassembled WGS sequence"/>
</dbReference>
<dbReference type="AlphaFoldDB" id="A0A2S7T1I2"/>
<comment type="caution">
    <text evidence="3">The sequence shown here is derived from an EMBL/GenBank/DDBJ whole genome shotgun (WGS) entry which is preliminary data.</text>
</comment>
<accession>A0A2S7T1I2</accession>
<organism evidence="3 4">
    <name type="scientific">Flavipsychrobacter stenotrophus</name>
    <dbReference type="NCBI Taxonomy" id="2077091"/>
    <lineage>
        <taxon>Bacteria</taxon>
        <taxon>Pseudomonadati</taxon>
        <taxon>Bacteroidota</taxon>
        <taxon>Chitinophagia</taxon>
        <taxon>Chitinophagales</taxon>
        <taxon>Chitinophagaceae</taxon>
        <taxon>Flavipsychrobacter</taxon>
    </lineage>
</organism>
<evidence type="ECO:0000256" key="1">
    <source>
        <dbReference type="SAM" id="MobiDB-lite"/>
    </source>
</evidence>
<reference evidence="3 4" key="1">
    <citation type="submission" date="2018-01" db="EMBL/GenBank/DDBJ databases">
        <title>A novel member of the phylum Bacteroidetes isolated from glacier ice.</title>
        <authorList>
            <person name="Liu Q."/>
            <person name="Xin Y.-H."/>
        </authorList>
    </citation>
    <scope>NUCLEOTIDE SEQUENCE [LARGE SCALE GENOMIC DNA]</scope>
    <source>
        <strain evidence="3 4">RB1R16</strain>
    </source>
</reference>
<sequence>MGDTRLKQNLNRALVWCNVLFFMWLWFWVMPDCDRWVGGRRAKERRAESGCLKDDPPDGCWSEDTTEANKFN</sequence>
<gene>
    <name evidence="3" type="ORF">CJD36_004770</name>
</gene>